<accession>A0A0R3DS03</accession>
<dbReference type="AlphaFoldDB" id="A0A0R3DS03"/>
<keyword evidence="1" id="KW-1133">Transmembrane helix</keyword>
<gene>
    <name evidence="2" type="ORF">AOQ71_19440</name>
</gene>
<evidence type="ECO:0000313" key="2">
    <source>
        <dbReference type="EMBL" id="KRQ10149.1"/>
    </source>
</evidence>
<feature type="transmembrane region" description="Helical" evidence="1">
    <location>
        <begin position="320"/>
        <end position="338"/>
    </location>
</feature>
<feature type="transmembrane region" description="Helical" evidence="1">
    <location>
        <begin position="456"/>
        <end position="478"/>
    </location>
</feature>
<feature type="transmembrane region" description="Helical" evidence="1">
    <location>
        <begin position="210"/>
        <end position="229"/>
    </location>
</feature>
<feature type="transmembrane region" description="Helical" evidence="1">
    <location>
        <begin position="430"/>
        <end position="450"/>
    </location>
</feature>
<keyword evidence="1" id="KW-0472">Membrane</keyword>
<dbReference type="Proteomes" id="UP000051936">
    <property type="component" value="Unassembled WGS sequence"/>
</dbReference>
<feature type="transmembrane region" description="Helical" evidence="1">
    <location>
        <begin position="485"/>
        <end position="503"/>
    </location>
</feature>
<comment type="caution">
    <text evidence="2">The sequence shown here is derived from an EMBL/GenBank/DDBJ whole genome shotgun (WGS) entry which is preliminary data.</text>
</comment>
<feature type="transmembrane region" description="Helical" evidence="1">
    <location>
        <begin position="396"/>
        <end position="418"/>
    </location>
</feature>
<feature type="transmembrane region" description="Helical" evidence="1">
    <location>
        <begin position="281"/>
        <end position="300"/>
    </location>
</feature>
<dbReference type="STRING" id="989370.AOQ71_19440"/>
<keyword evidence="3" id="KW-1185">Reference proteome</keyword>
<proteinExistence type="predicted"/>
<keyword evidence="1" id="KW-0812">Transmembrane</keyword>
<protein>
    <submittedName>
        <fullName evidence="2">Uncharacterized protein</fullName>
    </submittedName>
</protein>
<reference evidence="2 3" key="1">
    <citation type="submission" date="2015-09" db="EMBL/GenBank/DDBJ databases">
        <title>Draft Genome Sequence of Bradyrhizobium manausense Strain BR 3351T, a Novel Symbiotic Nitrogen-Fixing Alphaproteobacterium Isolated from Brazilian Amazon Rain Forest.</title>
        <authorList>
            <person name="De Araujo J.L."/>
            <person name="Zilli J.E."/>
        </authorList>
    </citation>
    <scope>NUCLEOTIDE SEQUENCE [LARGE SCALE GENOMIC DNA]</scope>
    <source>
        <strain evidence="2 3">BR3351</strain>
    </source>
</reference>
<evidence type="ECO:0000256" key="1">
    <source>
        <dbReference type="SAM" id="Phobius"/>
    </source>
</evidence>
<feature type="transmembrane region" description="Helical" evidence="1">
    <location>
        <begin position="137"/>
        <end position="155"/>
    </location>
</feature>
<feature type="transmembrane region" description="Helical" evidence="1">
    <location>
        <begin position="241"/>
        <end position="261"/>
    </location>
</feature>
<evidence type="ECO:0000313" key="3">
    <source>
        <dbReference type="Proteomes" id="UP000051936"/>
    </source>
</evidence>
<feature type="transmembrane region" description="Helical" evidence="1">
    <location>
        <begin position="12"/>
        <end position="31"/>
    </location>
</feature>
<feature type="transmembrane region" description="Helical" evidence="1">
    <location>
        <begin position="102"/>
        <end position="125"/>
    </location>
</feature>
<organism evidence="2 3">
    <name type="scientific">Bradyrhizobium manausense</name>
    <dbReference type="NCBI Taxonomy" id="989370"/>
    <lineage>
        <taxon>Bacteria</taxon>
        <taxon>Pseudomonadati</taxon>
        <taxon>Pseudomonadota</taxon>
        <taxon>Alphaproteobacteria</taxon>
        <taxon>Hyphomicrobiales</taxon>
        <taxon>Nitrobacteraceae</taxon>
        <taxon>Bradyrhizobium</taxon>
    </lineage>
</organism>
<name>A0A0R3DS03_9BRAD</name>
<dbReference type="EMBL" id="LJYG01000085">
    <property type="protein sequence ID" value="KRQ10149.1"/>
    <property type="molecule type" value="Genomic_DNA"/>
</dbReference>
<sequence length="656" mass="72919">MSYTTPPDRRRACILYVGLAVAVAISLLSYFDALSQYATADQDVTALRLTNFLKDPRSASLAQGSMISNLVVAGPARLLADLFGWFWHADDLIVWNIHSTKILPFAIVQVTVSLALILYLAHSATELARPGATSQRIALLFALALIMNCPMLKGLVKVLKYDALSTLFSAIAVLCYLRYRTASPSSSKVFPLASIGFFAALAYLEKDSTISNAVLILLIETTLIPFSSADGRAALLRLTRFLGVVALSFLVTSFVASPLYWRHPREISTLFSSVGPYLVNVPMGLALLGTVVLASLYILVPMIRPVWPARIGLPVFQKAVLLFLTAAVGVFAVLSVIFQENLIFDPTIAGNDLHPADLAARSIYVSKPIAFSSITTLDQSAWITHAKVLFGIIRTLFYTLPEITVVMIVTAAPLFLFLSRNDEYLFKSHAATLLLLMAVPAATLLAYAIGDVPFDPKYLVLVSLLLTIYGTFPALVALAKAPPRVPATTAYLLVTCAVLWTAFEAAPTNLRYKNILRDRTVENASAIDMNHYIWWMWPGWGETTYFISRYLEKNADRPAKIAFDNRRPFYTSPSLNWIQLDFDQCQSLDDLRAILNATAVADSDFLVVSKNMANRRWCLNQILRQMRDKAVYVDRQQGFDYGWLFRYSDVQRTFQH</sequence>